<feature type="transmembrane region" description="Helical" evidence="1">
    <location>
        <begin position="117"/>
        <end position="139"/>
    </location>
</feature>
<evidence type="ECO:0000313" key="3">
    <source>
        <dbReference type="Proteomes" id="UP000295281"/>
    </source>
</evidence>
<evidence type="ECO:0000256" key="1">
    <source>
        <dbReference type="SAM" id="Phobius"/>
    </source>
</evidence>
<protein>
    <submittedName>
        <fullName evidence="2">Uncharacterized protein</fullName>
    </submittedName>
</protein>
<dbReference type="Proteomes" id="UP000295281">
    <property type="component" value="Unassembled WGS sequence"/>
</dbReference>
<evidence type="ECO:0000313" key="2">
    <source>
        <dbReference type="EMBL" id="TDQ53390.1"/>
    </source>
</evidence>
<dbReference type="OrthoDB" id="2082317at2"/>
<comment type="caution">
    <text evidence="2">The sequence shown here is derived from an EMBL/GenBank/DDBJ whole genome shotgun (WGS) entry which is preliminary data.</text>
</comment>
<feature type="transmembrane region" description="Helical" evidence="1">
    <location>
        <begin position="6"/>
        <end position="27"/>
    </location>
</feature>
<name>A0A4R6V0F9_9ACTN</name>
<dbReference type="AlphaFoldDB" id="A0A4R6V0F9"/>
<feature type="transmembrane region" description="Helical" evidence="1">
    <location>
        <begin position="67"/>
        <end position="86"/>
    </location>
</feature>
<keyword evidence="3" id="KW-1185">Reference proteome</keyword>
<keyword evidence="1" id="KW-0812">Transmembrane</keyword>
<accession>A0A4R6V0F9</accession>
<keyword evidence="1" id="KW-1133">Transmembrane helix</keyword>
<feature type="transmembrane region" description="Helical" evidence="1">
    <location>
        <begin position="151"/>
        <end position="171"/>
    </location>
</feature>
<dbReference type="RefSeq" id="WP_133740905.1">
    <property type="nucleotide sequence ID" value="NZ_SNYN01000004.1"/>
</dbReference>
<gene>
    <name evidence="2" type="ORF">EV190_104180</name>
</gene>
<sequence>MIVTAILACEVLFWVLLLGGLASRYLLRARRLSTLLLLLVPVLDVALLAIIALHLRSGGHADLGHGIGVLYLGFTVAYGHSLVRWADARFAHRFAGGPPPPKAPASGPLKVRYEAVAWLRGVLAAAIGAAVLTALVWYVGDAERTGALLGFYQPLAVFTVINTVVAVWGVLEASSPSRRAKDAERVGT</sequence>
<organism evidence="2 3">
    <name type="scientific">Actinorugispora endophytica</name>
    <dbReference type="NCBI Taxonomy" id="1605990"/>
    <lineage>
        <taxon>Bacteria</taxon>
        <taxon>Bacillati</taxon>
        <taxon>Actinomycetota</taxon>
        <taxon>Actinomycetes</taxon>
        <taxon>Streptosporangiales</taxon>
        <taxon>Nocardiopsidaceae</taxon>
        <taxon>Actinorugispora</taxon>
    </lineage>
</organism>
<reference evidence="2 3" key="1">
    <citation type="submission" date="2019-03" db="EMBL/GenBank/DDBJ databases">
        <title>Genomic Encyclopedia of Type Strains, Phase IV (KMG-IV): sequencing the most valuable type-strain genomes for metagenomic binning, comparative biology and taxonomic classification.</title>
        <authorList>
            <person name="Goeker M."/>
        </authorList>
    </citation>
    <scope>NUCLEOTIDE SEQUENCE [LARGE SCALE GENOMIC DNA]</scope>
    <source>
        <strain evidence="2 3">DSM 46770</strain>
    </source>
</reference>
<feature type="transmembrane region" description="Helical" evidence="1">
    <location>
        <begin position="34"/>
        <end position="55"/>
    </location>
</feature>
<dbReference type="EMBL" id="SNYN01000004">
    <property type="protein sequence ID" value="TDQ53390.1"/>
    <property type="molecule type" value="Genomic_DNA"/>
</dbReference>
<keyword evidence="1" id="KW-0472">Membrane</keyword>
<proteinExistence type="predicted"/>